<dbReference type="STRING" id="50990.A0A4Y7Q7L5"/>
<feature type="compositionally biased region" description="Basic and acidic residues" evidence="6">
    <location>
        <begin position="249"/>
        <end position="265"/>
    </location>
</feature>
<feature type="compositionally biased region" description="Basic and acidic residues" evidence="6">
    <location>
        <begin position="131"/>
        <end position="141"/>
    </location>
</feature>
<keyword evidence="2 5" id="KW-0802">TPR repeat</keyword>
<evidence type="ECO:0000313" key="9">
    <source>
        <dbReference type="Proteomes" id="UP000294933"/>
    </source>
</evidence>
<feature type="region of interest" description="Disordered" evidence="6">
    <location>
        <begin position="121"/>
        <end position="271"/>
    </location>
</feature>
<evidence type="ECO:0000259" key="7">
    <source>
        <dbReference type="Pfam" id="PF13877"/>
    </source>
</evidence>
<dbReference type="InterPro" id="IPR011990">
    <property type="entry name" value="TPR-like_helical_dom_sf"/>
</dbReference>
<dbReference type="SUPFAM" id="SSF48452">
    <property type="entry name" value="TPR-like"/>
    <property type="match status" value="1"/>
</dbReference>
<dbReference type="PROSITE" id="PS50005">
    <property type="entry name" value="TPR"/>
    <property type="match status" value="2"/>
</dbReference>
<dbReference type="AlphaFoldDB" id="A0A4Y7Q7L5"/>
<gene>
    <name evidence="8" type="ORF">BD410DRAFT_787515</name>
</gene>
<organism evidence="8 9">
    <name type="scientific">Rickenella mellea</name>
    <dbReference type="NCBI Taxonomy" id="50990"/>
    <lineage>
        <taxon>Eukaryota</taxon>
        <taxon>Fungi</taxon>
        <taxon>Dikarya</taxon>
        <taxon>Basidiomycota</taxon>
        <taxon>Agaricomycotina</taxon>
        <taxon>Agaricomycetes</taxon>
        <taxon>Hymenochaetales</taxon>
        <taxon>Rickenellaceae</taxon>
        <taxon>Rickenella</taxon>
    </lineage>
</organism>
<feature type="repeat" description="TPR" evidence="5">
    <location>
        <begin position="6"/>
        <end position="39"/>
    </location>
</feature>
<name>A0A4Y7Q7L5_9AGAM</name>
<dbReference type="GO" id="GO:0101031">
    <property type="term" value="C:protein folding chaperone complex"/>
    <property type="evidence" value="ECO:0007669"/>
    <property type="project" value="TreeGrafter"/>
</dbReference>
<dbReference type="InterPro" id="IPR019734">
    <property type="entry name" value="TPR_rpt"/>
</dbReference>
<feature type="repeat" description="TPR" evidence="5">
    <location>
        <begin position="74"/>
        <end position="107"/>
    </location>
</feature>
<dbReference type="EMBL" id="ML170171">
    <property type="protein sequence ID" value="TDL23198.1"/>
    <property type="molecule type" value="Genomic_DNA"/>
</dbReference>
<dbReference type="OrthoDB" id="629492at2759"/>
<dbReference type="PANTHER" id="PTHR46423:SF1">
    <property type="entry name" value="RNA POLYMERASE II-ASSOCIATED PROTEIN 3"/>
    <property type="match status" value="1"/>
</dbReference>
<feature type="compositionally biased region" description="Polar residues" evidence="6">
    <location>
        <begin position="147"/>
        <end position="157"/>
    </location>
</feature>
<dbReference type="Pfam" id="PF13877">
    <property type="entry name" value="RPAP3_C"/>
    <property type="match status" value="1"/>
</dbReference>
<sequence length="400" mass="43959">MASVDAQKAKDMGNAAFKAAQYPEAIGHYTTAVLANPTDPTYPLNRAAAYLKLGKYEDAERDCTTVLRLKHGHVKGLYRRAQARIELAKFDEAEQDLREALQSEPNNEPVKTELKKLEALRVQSKKTGHKSSQELNRRRVPIEVVEPSSSQAGSTSPPKRRRVPIEIVESSTARPSTIDVGHDLNPVSTRTLSPTPNVPLPKSSGSTSSVASPRVAASKAPEVPSDRPKPKVGGGIFRRTGNHTVVQSPKEDNNAKLSKSADDTTVKQSTSAHLESASLVSVSVAPKSPMTLFSFRRAWEAHDDPTDRWNLIQKIQPTYLPTLFQTSLEPTLLVSIVETFQSLVSAEDASDEDKEMVNDYMKWFAKIPRFETVVLFLSSREKSLVRSVCMATGGKVSWGI</sequence>
<evidence type="ECO:0000256" key="2">
    <source>
        <dbReference type="ARBA" id="ARBA00022803"/>
    </source>
</evidence>
<dbReference type="SMART" id="SM00028">
    <property type="entry name" value="TPR"/>
    <property type="match status" value="3"/>
</dbReference>
<proteinExistence type="inferred from homology"/>
<protein>
    <recommendedName>
        <fullName evidence="4">RNA polymerase II-associated protein 3</fullName>
    </recommendedName>
</protein>
<evidence type="ECO:0000256" key="1">
    <source>
        <dbReference type="ARBA" id="ARBA00022737"/>
    </source>
</evidence>
<dbReference type="PANTHER" id="PTHR46423">
    <property type="entry name" value="RNA POLYMERASE II-ASSOCIATED PROTEIN 3"/>
    <property type="match status" value="1"/>
</dbReference>
<evidence type="ECO:0000313" key="8">
    <source>
        <dbReference type="EMBL" id="TDL23198.1"/>
    </source>
</evidence>
<dbReference type="InterPro" id="IPR025986">
    <property type="entry name" value="RPAP3-like_C"/>
</dbReference>
<reference evidence="8 9" key="1">
    <citation type="submission" date="2018-06" db="EMBL/GenBank/DDBJ databases">
        <title>A transcriptomic atlas of mushroom development highlights an independent origin of complex multicellularity.</title>
        <authorList>
            <consortium name="DOE Joint Genome Institute"/>
            <person name="Krizsan K."/>
            <person name="Almasi E."/>
            <person name="Merenyi Z."/>
            <person name="Sahu N."/>
            <person name="Viragh M."/>
            <person name="Koszo T."/>
            <person name="Mondo S."/>
            <person name="Kiss B."/>
            <person name="Balint B."/>
            <person name="Kues U."/>
            <person name="Barry K."/>
            <person name="Hegedus J.C."/>
            <person name="Henrissat B."/>
            <person name="Johnson J."/>
            <person name="Lipzen A."/>
            <person name="Ohm R."/>
            <person name="Nagy I."/>
            <person name="Pangilinan J."/>
            <person name="Yan J."/>
            <person name="Xiong Y."/>
            <person name="Grigoriev I.V."/>
            <person name="Hibbett D.S."/>
            <person name="Nagy L.G."/>
        </authorList>
    </citation>
    <scope>NUCLEOTIDE SEQUENCE [LARGE SCALE GENOMIC DNA]</scope>
    <source>
        <strain evidence="8 9">SZMC22713</strain>
    </source>
</reference>
<accession>A0A4Y7Q7L5</accession>
<evidence type="ECO:0000256" key="6">
    <source>
        <dbReference type="SAM" id="MobiDB-lite"/>
    </source>
</evidence>
<evidence type="ECO:0000256" key="4">
    <source>
        <dbReference type="ARBA" id="ARBA00040133"/>
    </source>
</evidence>
<dbReference type="VEuPathDB" id="FungiDB:BD410DRAFT_787515"/>
<comment type="similarity">
    <text evidence="3">Belongs to the RPAP3 family.</text>
</comment>
<dbReference type="Gene3D" id="1.25.40.10">
    <property type="entry name" value="Tetratricopeptide repeat domain"/>
    <property type="match status" value="1"/>
</dbReference>
<feature type="domain" description="RNA-polymerase II-associated protein 3-like C-terminal" evidence="7">
    <location>
        <begin position="289"/>
        <end position="382"/>
    </location>
</feature>
<keyword evidence="9" id="KW-1185">Reference proteome</keyword>
<keyword evidence="1" id="KW-0677">Repeat</keyword>
<feature type="compositionally biased region" description="Polar residues" evidence="6">
    <location>
        <begin position="186"/>
        <end position="195"/>
    </location>
</feature>
<evidence type="ECO:0000256" key="5">
    <source>
        <dbReference type="PROSITE-ProRule" id="PRU00339"/>
    </source>
</evidence>
<dbReference type="InterPro" id="IPR051966">
    <property type="entry name" value="RPAP3"/>
</dbReference>
<evidence type="ECO:0000256" key="3">
    <source>
        <dbReference type="ARBA" id="ARBA00038275"/>
    </source>
</evidence>
<dbReference type="Pfam" id="PF13432">
    <property type="entry name" value="TPR_16"/>
    <property type="match status" value="1"/>
</dbReference>
<dbReference type="Proteomes" id="UP000294933">
    <property type="component" value="Unassembled WGS sequence"/>
</dbReference>
<dbReference type="Pfam" id="PF13181">
    <property type="entry name" value="TPR_8"/>
    <property type="match status" value="1"/>
</dbReference>